<dbReference type="GO" id="GO:0005789">
    <property type="term" value="C:endoplasmic reticulum membrane"/>
    <property type="evidence" value="ECO:0007669"/>
    <property type="project" value="TreeGrafter"/>
</dbReference>
<reference evidence="1 2" key="1">
    <citation type="journal article" date="2024" name="Nat. Commun.">
        <title>Phylogenomics reveals the evolutionary origins of lichenization in chlorophyte algae.</title>
        <authorList>
            <person name="Puginier C."/>
            <person name="Libourel C."/>
            <person name="Otte J."/>
            <person name="Skaloud P."/>
            <person name="Haon M."/>
            <person name="Grisel S."/>
            <person name="Petersen M."/>
            <person name="Berrin J.G."/>
            <person name="Delaux P.M."/>
            <person name="Dal Grande F."/>
            <person name="Keller J."/>
        </authorList>
    </citation>
    <scope>NUCLEOTIDE SEQUENCE [LARGE SCALE GENOMIC DNA]</scope>
    <source>
        <strain evidence="1 2">SAG 245.80</strain>
    </source>
</reference>
<name>A0AAW1QUD3_9CHLO</name>
<dbReference type="PANTHER" id="PTHR43550:SF3">
    <property type="entry name" value="3-KETODIHYDROSPHINGOSINE REDUCTASE"/>
    <property type="match status" value="1"/>
</dbReference>
<dbReference type="Pfam" id="PF00106">
    <property type="entry name" value="adh_short"/>
    <property type="match status" value="1"/>
</dbReference>
<comment type="caution">
    <text evidence="1">The sequence shown here is derived from an EMBL/GenBank/DDBJ whole genome shotgun (WGS) entry which is preliminary data.</text>
</comment>
<dbReference type="PANTHER" id="PTHR43550">
    <property type="entry name" value="3-KETODIHYDROSPHINGOSINE REDUCTASE"/>
    <property type="match status" value="1"/>
</dbReference>
<dbReference type="GO" id="GO:0047560">
    <property type="term" value="F:3-dehydrosphinganine reductase activity"/>
    <property type="evidence" value="ECO:0007669"/>
    <property type="project" value="TreeGrafter"/>
</dbReference>
<evidence type="ECO:0000313" key="1">
    <source>
        <dbReference type="EMBL" id="KAK9824811.1"/>
    </source>
</evidence>
<protein>
    <submittedName>
        <fullName evidence="1">Uncharacterized protein</fullName>
    </submittedName>
</protein>
<gene>
    <name evidence="1" type="ORF">WJX81_000602</name>
</gene>
<dbReference type="EMBL" id="JALJOU010000079">
    <property type="protein sequence ID" value="KAK9824811.1"/>
    <property type="molecule type" value="Genomic_DNA"/>
</dbReference>
<evidence type="ECO:0000313" key="2">
    <source>
        <dbReference type="Proteomes" id="UP001445335"/>
    </source>
</evidence>
<dbReference type="PRINTS" id="PR00081">
    <property type="entry name" value="GDHRDH"/>
</dbReference>
<dbReference type="InterPro" id="IPR036291">
    <property type="entry name" value="NAD(P)-bd_dom_sf"/>
</dbReference>
<sequence length="382" mass="40929">MSMKAWTSAASTRPPHQRLRCRVHAATLPLLFPRGELGWHPGILRGDAPAVMAGDAICSYCVMEGNNLRYLQNHQRDIRAECYQGLYDAVAGGVADGRDFGQCVILPSRFVGGPRYMQQCYKDAMAIAKLDAAAEDLRSSAKNCTVHTFAADVTDYAQVCEALTAAHLCVGHIDILVCCAGSSRPGRFLEQDLSAFRWTMDLNYHGTVHTVKAVLPHMVAAGAGHLVLVASAAAVCGIVGLSSYCPTKYAVRGLADSLRNELLASGVRVSVAYPPDTDTPGYAAEQKTKPPECHAFSRAAGDVLYSPEQVARCMVHGIEAGAHHLPSPDFGQNVMIAASAGLTPRRYPVALECLLAPLVVLALRLFGWVVDSAVMKAARLRA</sequence>
<dbReference type="SUPFAM" id="SSF51735">
    <property type="entry name" value="NAD(P)-binding Rossmann-fold domains"/>
    <property type="match status" value="1"/>
</dbReference>
<dbReference type="GO" id="GO:0030148">
    <property type="term" value="P:sphingolipid biosynthetic process"/>
    <property type="evidence" value="ECO:0007669"/>
    <property type="project" value="TreeGrafter"/>
</dbReference>
<dbReference type="Gene3D" id="3.40.50.720">
    <property type="entry name" value="NAD(P)-binding Rossmann-like Domain"/>
    <property type="match status" value="1"/>
</dbReference>
<dbReference type="GO" id="GO:0006666">
    <property type="term" value="P:3-keto-sphinganine metabolic process"/>
    <property type="evidence" value="ECO:0007669"/>
    <property type="project" value="TreeGrafter"/>
</dbReference>
<organism evidence="1 2">
    <name type="scientific">Elliptochloris bilobata</name>
    <dbReference type="NCBI Taxonomy" id="381761"/>
    <lineage>
        <taxon>Eukaryota</taxon>
        <taxon>Viridiplantae</taxon>
        <taxon>Chlorophyta</taxon>
        <taxon>core chlorophytes</taxon>
        <taxon>Trebouxiophyceae</taxon>
        <taxon>Trebouxiophyceae incertae sedis</taxon>
        <taxon>Elliptochloris clade</taxon>
        <taxon>Elliptochloris</taxon>
    </lineage>
</organism>
<accession>A0AAW1QUD3</accession>
<keyword evidence="2" id="KW-1185">Reference proteome</keyword>
<dbReference type="Proteomes" id="UP001445335">
    <property type="component" value="Unassembled WGS sequence"/>
</dbReference>
<dbReference type="InterPro" id="IPR002347">
    <property type="entry name" value="SDR_fam"/>
</dbReference>
<dbReference type="AlphaFoldDB" id="A0AAW1QUD3"/>
<proteinExistence type="predicted"/>